<dbReference type="Gene3D" id="1.10.8.60">
    <property type="match status" value="1"/>
</dbReference>
<keyword evidence="4 8" id="KW-0547">Nucleotide-binding</keyword>
<dbReference type="InterPro" id="IPR010921">
    <property type="entry name" value="Trp_repressor/repl_initiator"/>
</dbReference>
<dbReference type="GO" id="GO:0005737">
    <property type="term" value="C:cytoplasm"/>
    <property type="evidence" value="ECO:0007669"/>
    <property type="project" value="UniProtKB-SubCell"/>
</dbReference>
<dbReference type="SUPFAM" id="SSF52540">
    <property type="entry name" value="P-loop containing nucleoside triphosphate hydrolases"/>
    <property type="match status" value="1"/>
</dbReference>
<dbReference type="GO" id="GO:0006275">
    <property type="term" value="P:regulation of DNA replication"/>
    <property type="evidence" value="ECO:0007669"/>
    <property type="project" value="UniProtKB-UniRule"/>
</dbReference>
<comment type="similarity">
    <text evidence="1 8 11">Belongs to the DnaA family.</text>
</comment>
<comment type="subunit">
    <text evidence="8">Oligomerizes as a right-handed, spiral filament on DNA at oriC.</text>
</comment>
<dbReference type="Pfam" id="PF08299">
    <property type="entry name" value="Bac_DnaA_C"/>
    <property type="match status" value="1"/>
</dbReference>
<reference evidence="14 15" key="1">
    <citation type="journal article" date="2012" name="FEBS Lett.">
        <title>Anammox organism KSU-1 expresses a NirK-type copper-containing nitrite reductase instead of a NirS-type with cytochrome cd1.</title>
        <authorList>
            <person name="Hira D."/>
            <person name="Toh H."/>
            <person name="Migita C.T."/>
            <person name="Okubo H."/>
            <person name="Nishiyama T."/>
            <person name="Hattori M."/>
            <person name="Furukawa K."/>
            <person name="Fujii T."/>
        </authorList>
    </citation>
    <scope>NUCLEOTIDE SEQUENCE [LARGE SCALE GENOMIC DNA]</scope>
</reference>
<keyword evidence="5 8" id="KW-0067">ATP-binding</keyword>
<feature type="region of interest" description="Domain IV, binds dsDNA" evidence="8">
    <location>
        <begin position="372"/>
        <end position="490"/>
    </location>
</feature>
<dbReference type="FunFam" id="3.40.50.300:FF:000668">
    <property type="entry name" value="Chromosomal replication initiator protein DnaA"/>
    <property type="match status" value="1"/>
</dbReference>
<keyword evidence="2 8" id="KW-0963">Cytoplasm</keyword>
<evidence type="ECO:0000256" key="8">
    <source>
        <dbReference type="HAMAP-Rule" id="MF_00377"/>
    </source>
</evidence>
<dbReference type="InterPro" id="IPR001957">
    <property type="entry name" value="Chromosome_initiator_DnaA"/>
</dbReference>
<dbReference type="PANTHER" id="PTHR30050:SF2">
    <property type="entry name" value="CHROMOSOMAL REPLICATION INITIATOR PROTEIN DNAA"/>
    <property type="match status" value="1"/>
</dbReference>
<dbReference type="PROSITE" id="PS01008">
    <property type="entry name" value="DNAA"/>
    <property type="match status" value="1"/>
</dbReference>
<evidence type="ECO:0000256" key="3">
    <source>
        <dbReference type="ARBA" id="ARBA00022705"/>
    </source>
</evidence>
<feature type="binding site" evidence="8">
    <location>
        <position position="204"/>
    </location>
    <ligand>
        <name>ATP</name>
        <dbReference type="ChEBI" id="CHEBI:30616"/>
    </ligand>
</feature>
<comment type="caution">
    <text evidence="8">Lacks conserved residue(s) required for the propagation of feature annotation.</text>
</comment>
<comment type="caution">
    <text evidence="14">The sequence shown here is derived from an EMBL/GenBank/DDBJ whole genome shotgun (WGS) entry which is preliminary data.</text>
</comment>
<feature type="binding site" evidence="8">
    <location>
        <position position="203"/>
    </location>
    <ligand>
        <name>ATP</name>
        <dbReference type="ChEBI" id="CHEBI:30616"/>
    </ligand>
</feature>
<feature type="domain" description="Chromosomal replication initiator DnaA C-terminal" evidence="13">
    <location>
        <begin position="398"/>
        <end position="467"/>
    </location>
</feature>
<dbReference type="Gene3D" id="3.30.300.180">
    <property type="match status" value="1"/>
</dbReference>
<evidence type="ECO:0000256" key="1">
    <source>
        <dbReference type="ARBA" id="ARBA00006583"/>
    </source>
</evidence>
<evidence type="ECO:0000256" key="9">
    <source>
        <dbReference type="NCBIfam" id="TIGR00362"/>
    </source>
</evidence>
<keyword evidence="3 8" id="KW-0235">DNA replication</keyword>
<dbReference type="Gene3D" id="1.10.1750.10">
    <property type="match status" value="1"/>
</dbReference>
<dbReference type="GO" id="GO:0006270">
    <property type="term" value="P:DNA replication initiation"/>
    <property type="evidence" value="ECO:0007669"/>
    <property type="project" value="UniProtKB-UniRule"/>
</dbReference>
<dbReference type="PANTHER" id="PTHR30050">
    <property type="entry name" value="CHROMOSOMAL REPLICATION INITIATOR PROTEIN DNAA"/>
    <property type="match status" value="1"/>
</dbReference>
<gene>
    <name evidence="8" type="primary">dnaA</name>
    <name evidence="14" type="ORF">KSU1_B0719</name>
</gene>
<dbReference type="Pfam" id="PF00308">
    <property type="entry name" value="Bac_DnaA"/>
    <property type="match status" value="1"/>
</dbReference>
<evidence type="ECO:0000259" key="12">
    <source>
        <dbReference type="SMART" id="SM00382"/>
    </source>
</evidence>
<dbReference type="HAMAP" id="MF_00377">
    <property type="entry name" value="DnaA_bact"/>
    <property type="match status" value="1"/>
</dbReference>
<dbReference type="SUPFAM" id="SSF48295">
    <property type="entry name" value="TrpR-like"/>
    <property type="match status" value="1"/>
</dbReference>
<evidence type="ECO:0000256" key="6">
    <source>
        <dbReference type="ARBA" id="ARBA00023121"/>
    </source>
</evidence>
<dbReference type="SMART" id="SM00382">
    <property type="entry name" value="AAA"/>
    <property type="match status" value="1"/>
</dbReference>
<proteinExistence type="inferred from homology"/>
<comment type="subcellular location">
    <subcellularLocation>
        <location evidence="8">Cytoplasm</location>
    </subcellularLocation>
</comment>
<dbReference type="Gene3D" id="3.40.50.300">
    <property type="entry name" value="P-loop containing nucleotide triphosphate hydrolases"/>
    <property type="match status" value="1"/>
</dbReference>
<protein>
    <recommendedName>
        <fullName evidence="8 9">Chromosomal replication initiator protein DnaA</fullName>
    </recommendedName>
</protein>
<dbReference type="PRINTS" id="PR00051">
    <property type="entry name" value="DNAA"/>
</dbReference>
<evidence type="ECO:0000256" key="10">
    <source>
        <dbReference type="RuleBase" id="RU000577"/>
    </source>
</evidence>
<keyword evidence="6 8" id="KW-0446">Lipid-binding</keyword>
<dbReference type="InterPro" id="IPR027417">
    <property type="entry name" value="P-loop_NTPase"/>
</dbReference>
<dbReference type="InterPro" id="IPR013317">
    <property type="entry name" value="DnaA_dom"/>
</dbReference>
<dbReference type="NCBIfam" id="TIGR00362">
    <property type="entry name" value="DnaA"/>
    <property type="match status" value="1"/>
</dbReference>
<dbReference type="Proteomes" id="UP000002985">
    <property type="component" value="Unassembled WGS sequence"/>
</dbReference>
<dbReference type="InterPro" id="IPR003593">
    <property type="entry name" value="AAA+_ATPase"/>
</dbReference>
<dbReference type="GO" id="GO:0003688">
    <property type="term" value="F:DNA replication origin binding"/>
    <property type="evidence" value="ECO:0007669"/>
    <property type="project" value="UniProtKB-UniRule"/>
</dbReference>
<name>I3IIN1_9BACT</name>
<feature type="domain" description="AAA+ ATPase" evidence="12">
    <location>
        <begin position="189"/>
        <end position="324"/>
    </location>
</feature>
<dbReference type="eggNOG" id="COG0593">
    <property type="taxonomic scope" value="Bacteria"/>
</dbReference>
<dbReference type="AlphaFoldDB" id="I3IIN1"/>
<dbReference type="GO" id="GO:0005524">
    <property type="term" value="F:ATP binding"/>
    <property type="evidence" value="ECO:0007669"/>
    <property type="project" value="UniProtKB-UniRule"/>
</dbReference>
<dbReference type="GO" id="GO:0005886">
    <property type="term" value="C:plasma membrane"/>
    <property type="evidence" value="ECO:0007669"/>
    <property type="project" value="TreeGrafter"/>
</dbReference>
<dbReference type="InterPro" id="IPR024633">
    <property type="entry name" value="DnaA_N_dom"/>
</dbReference>
<feature type="binding site" evidence="8">
    <location>
        <position position="200"/>
    </location>
    <ligand>
        <name>ATP</name>
        <dbReference type="ChEBI" id="CHEBI:30616"/>
    </ligand>
</feature>
<organism evidence="14 15">
    <name type="scientific">Candidatus Jettenia caeni</name>
    <dbReference type="NCBI Taxonomy" id="247490"/>
    <lineage>
        <taxon>Bacteria</taxon>
        <taxon>Pseudomonadati</taxon>
        <taxon>Planctomycetota</taxon>
        <taxon>Candidatus Brocadiia</taxon>
        <taxon>Candidatus Brocadiales</taxon>
        <taxon>Candidatus Brocadiaceae</taxon>
        <taxon>Candidatus Jettenia</taxon>
    </lineage>
</organism>
<keyword evidence="15" id="KW-1185">Reference proteome</keyword>
<keyword evidence="7 8" id="KW-0238">DNA-binding</keyword>
<evidence type="ECO:0000313" key="15">
    <source>
        <dbReference type="Proteomes" id="UP000002985"/>
    </source>
</evidence>
<dbReference type="InterPro" id="IPR038454">
    <property type="entry name" value="DnaA_N_sf"/>
</dbReference>
<dbReference type="CDD" id="cd00009">
    <property type="entry name" value="AAA"/>
    <property type="match status" value="1"/>
</dbReference>
<evidence type="ECO:0000256" key="7">
    <source>
        <dbReference type="ARBA" id="ARBA00023125"/>
    </source>
</evidence>
<dbReference type="InterPro" id="IPR013159">
    <property type="entry name" value="DnaA_C"/>
</dbReference>
<feature type="binding site" evidence="8">
    <location>
        <position position="202"/>
    </location>
    <ligand>
        <name>ATP</name>
        <dbReference type="ChEBI" id="CHEBI:30616"/>
    </ligand>
</feature>
<evidence type="ECO:0000256" key="11">
    <source>
        <dbReference type="RuleBase" id="RU004227"/>
    </source>
</evidence>
<feature type="region of interest" description="Domain I, interacts with DnaA modulators" evidence="8">
    <location>
        <begin position="1"/>
        <end position="140"/>
    </location>
</feature>
<dbReference type="InterPro" id="IPR018312">
    <property type="entry name" value="Chromosome_initiator_DnaA_CS"/>
</dbReference>
<evidence type="ECO:0000256" key="5">
    <source>
        <dbReference type="ARBA" id="ARBA00022840"/>
    </source>
</evidence>
<dbReference type="STRING" id="247490.KSU1_B0719"/>
<evidence type="ECO:0000256" key="2">
    <source>
        <dbReference type="ARBA" id="ARBA00022490"/>
    </source>
</evidence>
<accession>I3IIN1</accession>
<dbReference type="InterPro" id="IPR020591">
    <property type="entry name" value="Chromosome_initiator_DnaA-like"/>
</dbReference>
<evidence type="ECO:0000256" key="4">
    <source>
        <dbReference type="ARBA" id="ARBA00022741"/>
    </source>
</evidence>
<comment type="function">
    <text evidence="8 10">Plays an essential role in the initiation and regulation of chromosomal replication. ATP-DnaA binds to the origin of replication (oriC) to initiate formation of the DNA replication initiation complex once per cell cycle. Binds the DnaA box (a 9 base pair repeat at the origin) and separates the double-stranded (ds)DNA. Forms a right-handed helical filament on oriC DNA; dsDNA binds to the exterior of the filament while single-stranded (ss)DNA is stabiized in the filament's interior. The ATP-DnaA-oriC complex binds and stabilizes one strand of the AT-rich DNA unwinding element (DUE), permitting loading of DNA polymerase. After initiation quickly degrades to an ADP-DnaA complex that is not apt for DNA replication. Binds acidic phospholipids.</text>
</comment>
<dbReference type="CDD" id="cd06571">
    <property type="entry name" value="Bac_DnaA_C"/>
    <property type="match status" value="1"/>
</dbReference>
<evidence type="ECO:0000259" key="13">
    <source>
        <dbReference type="SMART" id="SM00760"/>
    </source>
</evidence>
<dbReference type="Pfam" id="PF11638">
    <property type="entry name" value="DnaA_N"/>
    <property type="match status" value="1"/>
</dbReference>
<evidence type="ECO:0000313" key="14">
    <source>
        <dbReference type="EMBL" id="GAB61576.1"/>
    </source>
</evidence>
<dbReference type="GO" id="GO:0008289">
    <property type="term" value="F:lipid binding"/>
    <property type="evidence" value="ECO:0007669"/>
    <property type="project" value="UniProtKB-KW"/>
</dbReference>
<comment type="domain">
    <text evidence="8">Domain I is involved in oligomerization and binding regulators, domain II is flexibile and of varying length in different bacteria, domain III forms the AAA+ region, while domain IV binds dsDNA.</text>
</comment>
<dbReference type="EMBL" id="BAFH01000002">
    <property type="protein sequence ID" value="GAB61576.1"/>
    <property type="molecule type" value="Genomic_DNA"/>
</dbReference>
<sequence length="490" mass="55731">MQDLGNIESRVILTHYTFLLVHMPNSFEQSDITLEISAKGGTISEIEKDFILKSMLSEIKKVVTAQQFDIWFSCLKIHTVTDNSITFIAPNDFIREWLYSNYTDLFSGAIYKVLNSLREVIFSTENEIYGRTLAFPYNENSTLSIAAVSEQYCAIPLNKYYSFENFVVGSCNRLAHAAAIAVSESPGHAYNPLFIHGMSGLGKTHLLHAINNVLLSKRTLKTLYLSCEHFVNHYISTIRSNSWDSFRRLYRNVDVLLIDDIHFFENSQGCREEFFHTFNALYNARKQIVITSDCPPESINSLEDRLVSRFKWGLLCGIDNPAIETRTAIVEKKAFLWGISLSHESALYLAENIPGNIRELEGAIARLSKESKITKNCITLDLVKKISREILGDKKTVNIEIVLKAVSNRFNVSVSQLQSKCRARNLTLPRQIAMYLSRKLTSMSLKEIGGYIGGRDHSTVIHADEKIVKMSKKDKNLLFILQKLESELQK</sequence>
<dbReference type="SMART" id="SM00760">
    <property type="entry name" value="Bac_DnaA_C"/>
    <property type="match status" value="1"/>
</dbReference>